<evidence type="ECO:0000313" key="12">
    <source>
        <dbReference type="Proteomes" id="UP000007519"/>
    </source>
</evidence>
<dbReference type="Pfam" id="PF01242">
    <property type="entry name" value="PTPS"/>
    <property type="match status" value="1"/>
</dbReference>
<dbReference type="AlphaFoldDB" id="H6L7G6"/>
<dbReference type="Proteomes" id="UP000007519">
    <property type="component" value="Chromosome"/>
</dbReference>
<evidence type="ECO:0000256" key="8">
    <source>
        <dbReference type="ARBA" id="ARBA00023239"/>
    </source>
</evidence>
<gene>
    <name evidence="11" type="primary">ptpS</name>
    <name evidence="11" type="ordered locus">SGRA_4123</name>
</gene>
<name>H6L7G6_SAPGL</name>
<comment type="cofactor">
    <cofactor evidence="1">
        <name>Zn(2+)</name>
        <dbReference type="ChEBI" id="CHEBI:29105"/>
    </cofactor>
</comment>
<dbReference type="PANTHER" id="PTHR12589">
    <property type="entry name" value="PYRUVOYL TETRAHYDROBIOPTERIN SYNTHASE"/>
    <property type="match status" value="1"/>
</dbReference>
<dbReference type="FunFam" id="3.30.479.10:FF:000003">
    <property type="entry name" value="6-pyruvoyl tetrahydrobiopterin synthase"/>
    <property type="match status" value="1"/>
</dbReference>
<dbReference type="eggNOG" id="COG0720">
    <property type="taxonomic scope" value="Bacteria"/>
</dbReference>
<keyword evidence="12" id="KW-1185">Reference proteome</keyword>
<keyword evidence="6" id="KW-0479">Metal-binding</keyword>
<evidence type="ECO:0000313" key="11">
    <source>
        <dbReference type="EMBL" id="AFC26838.1"/>
    </source>
</evidence>
<dbReference type="UniPathway" id="UPA00391"/>
<dbReference type="OrthoDB" id="9804698at2"/>
<dbReference type="InterPro" id="IPR038418">
    <property type="entry name" value="6-PTP_synth/QueD_sf"/>
</dbReference>
<evidence type="ECO:0000256" key="5">
    <source>
        <dbReference type="ARBA" id="ARBA00018141"/>
    </source>
</evidence>
<organism evidence="11 12">
    <name type="scientific">Saprospira grandis (strain Lewin)</name>
    <dbReference type="NCBI Taxonomy" id="984262"/>
    <lineage>
        <taxon>Bacteria</taxon>
        <taxon>Pseudomonadati</taxon>
        <taxon>Bacteroidota</taxon>
        <taxon>Saprospiria</taxon>
        <taxon>Saprospirales</taxon>
        <taxon>Saprospiraceae</taxon>
        <taxon>Saprospira</taxon>
    </lineage>
</organism>
<evidence type="ECO:0000256" key="4">
    <source>
        <dbReference type="ARBA" id="ARBA00012982"/>
    </source>
</evidence>
<comment type="similarity">
    <text evidence="3">Belongs to the PTPS family. QueD subfamily.</text>
</comment>
<dbReference type="HOGENOM" id="CLU_111016_2_0_10"/>
<evidence type="ECO:0000256" key="10">
    <source>
        <dbReference type="ARBA" id="ARBA00048807"/>
    </source>
</evidence>
<dbReference type="EMBL" id="CP002831">
    <property type="protein sequence ID" value="AFC26838.1"/>
    <property type="molecule type" value="Genomic_DNA"/>
</dbReference>
<dbReference type="SUPFAM" id="SSF55620">
    <property type="entry name" value="Tetrahydrobiopterin biosynthesis enzymes-like"/>
    <property type="match status" value="1"/>
</dbReference>
<evidence type="ECO:0000256" key="2">
    <source>
        <dbReference type="ARBA" id="ARBA00005061"/>
    </source>
</evidence>
<sequence>MLVYLSRKESFNAAHQLWVPSWSDEKNFEIFGKCANKNFHGHNYELWVTLKGKPDPVTGFLMDAKVLAKLMREKVTDILDHSNMNMDPNFLPEGVLPTTENLVYYIWQELAPFLPDNCQLHCVKLQETPKIYCEYFGE</sequence>
<protein>
    <recommendedName>
        <fullName evidence="5">6-carboxy-5,6,7,8-tetrahydropterin synthase</fullName>
        <ecNumber evidence="4">4.1.2.50</ecNumber>
    </recommendedName>
    <alternativeName>
        <fullName evidence="9">Queuosine biosynthesis protein QueD</fullName>
    </alternativeName>
</protein>
<evidence type="ECO:0000256" key="9">
    <source>
        <dbReference type="ARBA" id="ARBA00031449"/>
    </source>
</evidence>
<dbReference type="RefSeq" id="WP_015694416.1">
    <property type="nucleotide sequence ID" value="NC_016940.1"/>
</dbReference>
<dbReference type="InterPro" id="IPR007115">
    <property type="entry name" value="6-PTP_synth/QueD"/>
</dbReference>
<evidence type="ECO:0000256" key="7">
    <source>
        <dbReference type="ARBA" id="ARBA00022833"/>
    </source>
</evidence>
<dbReference type="EC" id="4.1.2.50" evidence="4"/>
<evidence type="ECO:0000256" key="1">
    <source>
        <dbReference type="ARBA" id="ARBA00001947"/>
    </source>
</evidence>
<keyword evidence="8 11" id="KW-0456">Lyase</keyword>
<comment type="pathway">
    <text evidence="2">Purine metabolism; 7-cyano-7-deazaguanine biosynthesis.</text>
</comment>
<dbReference type="GO" id="GO:0046872">
    <property type="term" value="F:metal ion binding"/>
    <property type="evidence" value="ECO:0007669"/>
    <property type="project" value="UniProtKB-KW"/>
</dbReference>
<dbReference type="STRING" id="984262.SGRA_4123"/>
<dbReference type="PANTHER" id="PTHR12589:SF7">
    <property type="entry name" value="6-PYRUVOYL TETRAHYDROBIOPTERIN SYNTHASE"/>
    <property type="match status" value="1"/>
</dbReference>
<dbReference type="Gene3D" id="3.30.479.10">
    <property type="entry name" value="6-pyruvoyl tetrahydropterin synthase/QueD"/>
    <property type="match status" value="1"/>
</dbReference>
<keyword evidence="7" id="KW-0862">Zinc</keyword>
<evidence type="ECO:0000256" key="6">
    <source>
        <dbReference type="ARBA" id="ARBA00022723"/>
    </source>
</evidence>
<comment type="catalytic activity">
    <reaction evidence="10">
        <text>7,8-dihydroneopterin 3'-triphosphate + H2O = 6-carboxy-5,6,7,8-tetrahydropterin + triphosphate + acetaldehyde + 2 H(+)</text>
        <dbReference type="Rhea" id="RHEA:27966"/>
        <dbReference type="ChEBI" id="CHEBI:15343"/>
        <dbReference type="ChEBI" id="CHEBI:15377"/>
        <dbReference type="ChEBI" id="CHEBI:15378"/>
        <dbReference type="ChEBI" id="CHEBI:18036"/>
        <dbReference type="ChEBI" id="CHEBI:58462"/>
        <dbReference type="ChEBI" id="CHEBI:61032"/>
        <dbReference type="EC" id="4.1.2.50"/>
    </reaction>
</comment>
<reference evidence="11 12" key="1">
    <citation type="journal article" date="2012" name="Stand. Genomic Sci.">
        <title>Complete genome sequencing and analysis of Saprospira grandis str. Lewin, a predatory marine bacterium.</title>
        <authorList>
            <person name="Saw J.H."/>
            <person name="Yuryev A."/>
            <person name="Kanbe M."/>
            <person name="Hou S."/>
            <person name="Young A.G."/>
            <person name="Aizawa S."/>
            <person name="Alam M."/>
        </authorList>
    </citation>
    <scope>NUCLEOTIDE SEQUENCE [LARGE SCALE GENOMIC DNA]</scope>
    <source>
        <strain evidence="11 12">Lewin</strain>
    </source>
</reference>
<proteinExistence type="inferred from homology"/>
<dbReference type="KEGG" id="sgn:SGRA_4123"/>
<dbReference type="GO" id="GO:0070497">
    <property type="term" value="F:6-carboxytetrahydropterin synthase activity"/>
    <property type="evidence" value="ECO:0007669"/>
    <property type="project" value="UniProtKB-EC"/>
</dbReference>
<accession>H6L7G6</accession>
<evidence type="ECO:0000256" key="3">
    <source>
        <dbReference type="ARBA" id="ARBA00008900"/>
    </source>
</evidence>